<organism evidence="1 2">
    <name type="scientific">Epilithonimonas hispanica</name>
    <dbReference type="NCBI Taxonomy" id="358687"/>
    <lineage>
        <taxon>Bacteria</taxon>
        <taxon>Pseudomonadati</taxon>
        <taxon>Bacteroidota</taxon>
        <taxon>Flavobacteriia</taxon>
        <taxon>Flavobacteriales</taxon>
        <taxon>Weeksellaceae</taxon>
        <taxon>Chryseobacterium group</taxon>
        <taxon>Epilithonimonas</taxon>
    </lineage>
</organism>
<dbReference type="AlphaFoldDB" id="A0A3D9CIQ3"/>
<dbReference type="RefSeq" id="WP_116037282.1">
    <property type="nucleotide sequence ID" value="NZ_JBHLVV010000091.1"/>
</dbReference>
<reference evidence="1 2" key="1">
    <citation type="journal article" date="2006" name="Int. J. Syst. Evol. Microbiol.">
        <title>Chryseobacterium hispanicum sp. nov., isolated from the drinking water distribution system of Sevilla, Spain.</title>
        <authorList>
            <person name="Gallego V."/>
            <person name="Garcia M.T."/>
            <person name="Ventosa A."/>
        </authorList>
    </citation>
    <scope>NUCLEOTIDE SEQUENCE [LARGE SCALE GENOMIC DNA]</scope>
    <source>
        <strain evidence="1 2">KCTC 22104</strain>
    </source>
</reference>
<gene>
    <name evidence="1" type="ORF">DRF58_17815</name>
</gene>
<proteinExistence type="predicted"/>
<name>A0A3D9CIQ3_9FLAO</name>
<dbReference type="OrthoDB" id="771086at2"/>
<evidence type="ECO:0000313" key="2">
    <source>
        <dbReference type="Proteomes" id="UP000256326"/>
    </source>
</evidence>
<dbReference type="EMBL" id="QNUG01000089">
    <property type="protein sequence ID" value="REC65643.1"/>
    <property type="molecule type" value="Genomic_DNA"/>
</dbReference>
<keyword evidence="2" id="KW-1185">Reference proteome</keyword>
<evidence type="ECO:0000313" key="1">
    <source>
        <dbReference type="EMBL" id="REC65643.1"/>
    </source>
</evidence>
<comment type="caution">
    <text evidence="1">The sequence shown here is derived from an EMBL/GenBank/DDBJ whole genome shotgun (WGS) entry which is preliminary data.</text>
</comment>
<dbReference type="Proteomes" id="UP000256326">
    <property type="component" value="Unassembled WGS sequence"/>
</dbReference>
<accession>A0A3D9CIQ3</accession>
<protein>
    <submittedName>
        <fullName evidence="1">Uncharacterized protein</fullName>
    </submittedName>
</protein>
<sequence>MADNQRFLERNKQVRMFFDNLERKNPNWRIGALEKVTADQFFISERTVRAILKESGIYQST</sequence>